<evidence type="ECO:0000313" key="3">
    <source>
        <dbReference type="Proteomes" id="UP000015105"/>
    </source>
</evidence>
<name>A0A453ACP0_AEGTS</name>
<dbReference type="AlphaFoldDB" id="A0A453ACP0"/>
<reference evidence="2" key="4">
    <citation type="submission" date="2019-03" db="UniProtKB">
        <authorList>
            <consortium name="EnsemblPlants"/>
        </authorList>
    </citation>
    <scope>IDENTIFICATION</scope>
</reference>
<dbReference type="EnsemblPlants" id="AET2Gv20071000.1">
    <property type="protein sequence ID" value="AET2Gv20071000.1"/>
    <property type="gene ID" value="AET2Gv20071000"/>
</dbReference>
<feature type="signal peptide" evidence="1">
    <location>
        <begin position="1"/>
        <end position="33"/>
    </location>
</feature>
<sequence length="61" mass="6648">MSDLPAHAVAMLLLSICLLWCVICQLQTDYCNAISNSSDLYTNGDSCVSSYINCTFLFCSA</sequence>
<reference evidence="2" key="5">
    <citation type="journal article" date="2021" name="G3 (Bethesda)">
        <title>Aegilops tauschii genome assembly Aet v5.0 features greater sequence contiguity and improved annotation.</title>
        <authorList>
            <person name="Wang L."/>
            <person name="Zhu T."/>
            <person name="Rodriguez J.C."/>
            <person name="Deal K.R."/>
            <person name="Dubcovsky J."/>
            <person name="McGuire P.E."/>
            <person name="Lux T."/>
            <person name="Spannagl M."/>
            <person name="Mayer K.F.X."/>
            <person name="Baldrich P."/>
            <person name="Meyers B.C."/>
            <person name="Huo N."/>
            <person name="Gu Y.Q."/>
            <person name="Zhou H."/>
            <person name="Devos K.M."/>
            <person name="Bennetzen J.L."/>
            <person name="Unver T."/>
            <person name="Budak H."/>
            <person name="Gulick P.J."/>
            <person name="Galiba G."/>
            <person name="Kalapos B."/>
            <person name="Nelson D.R."/>
            <person name="Li P."/>
            <person name="You F.M."/>
            <person name="Luo M.C."/>
            <person name="Dvorak J."/>
        </authorList>
    </citation>
    <scope>NUCLEOTIDE SEQUENCE [LARGE SCALE GENOMIC DNA]</scope>
    <source>
        <strain evidence="2">cv. AL8/78</strain>
    </source>
</reference>
<reference evidence="3" key="1">
    <citation type="journal article" date="2014" name="Science">
        <title>Ancient hybridizations among the ancestral genomes of bread wheat.</title>
        <authorList>
            <consortium name="International Wheat Genome Sequencing Consortium,"/>
            <person name="Marcussen T."/>
            <person name="Sandve S.R."/>
            <person name="Heier L."/>
            <person name="Spannagl M."/>
            <person name="Pfeifer M."/>
            <person name="Jakobsen K.S."/>
            <person name="Wulff B.B."/>
            <person name="Steuernagel B."/>
            <person name="Mayer K.F."/>
            <person name="Olsen O.A."/>
        </authorList>
    </citation>
    <scope>NUCLEOTIDE SEQUENCE [LARGE SCALE GENOMIC DNA]</scope>
    <source>
        <strain evidence="3">cv. AL8/78</strain>
    </source>
</reference>
<protein>
    <submittedName>
        <fullName evidence="2">Uncharacterized protein</fullName>
    </submittedName>
</protein>
<organism evidence="2 3">
    <name type="scientific">Aegilops tauschii subsp. strangulata</name>
    <name type="common">Goatgrass</name>
    <dbReference type="NCBI Taxonomy" id="200361"/>
    <lineage>
        <taxon>Eukaryota</taxon>
        <taxon>Viridiplantae</taxon>
        <taxon>Streptophyta</taxon>
        <taxon>Embryophyta</taxon>
        <taxon>Tracheophyta</taxon>
        <taxon>Spermatophyta</taxon>
        <taxon>Magnoliopsida</taxon>
        <taxon>Liliopsida</taxon>
        <taxon>Poales</taxon>
        <taxon>Poaceae</taxon>
        <taxon>BOP clade</taxon>
        <taxon>Pooideae</taxon>
        <taxon>Triticodae</taxon>
        <taxon>Triticeae</taxon>
        <taxon>Triticinae</taxon>
        <taxon>Aegilops</taxon>
    </lineage>
</organism>
<proteinExistence type="predicted"/>
<evidence type="ECO:0000256" key="1">
    <source>
        <dbReference type="SAM" id="SignalP"/>
    </source>
</evidence>
<dbReference type="Gramene" id="AET2Gv20071000.1">
    <property type="protein sequence ID" value="AET2Gv20071000.1"/>
    <property type="gene ID" value="AET2Gv20071000"/>
</dbReference>
<dbReference type="Proteomes" id="UP000015105">
    <property type="component" value="Chromosome 2D"/>
</dbReference>
<accession>A0A453ACP0</accession>
<reference evidence="2" key="3">
    <citation type="journal article" date="2017" name="Nature">
        <title>Genome sequence of the progenitor of the wheat D genome Aegilops tauschii.</title>
        <authorList>
            <person name="Luo M.C."/>
            <person name="Gu Y.Q."/>
            <person name="Puiu D."/>
            <person name="Wang H."/>
            <person name="Twardziok S.O."/>
            <person name="Deal K.R."/>
            <person name="Huo N."/>
            <person name="Zhu T."/>
            <person name="Wang L."/>
            <person name="Wang Y."/>
            <person name="McGuire P.E."/>
            <person name="Liu S."/>
            <person name="Long H."/>
            <person name="Ramasamy R.K."/>
            <person name="Rodriguez J.C."/>
            <person name="Van S.L."/>
            <person name="Yuan L."/>
            <person name="Wang Z."/>
            <person name="Xia Z."/>
            <person name="Xiao L."/>
            <person name="Anderson O.D."/>
            <person name="Ouyang S."/>
            <person name="Liang Y."/>
            <person name="Zimin A.V."/>
            <person name="Pertea G."/>
            <person name="Qi P."/>
            <person name="Bennetzen J.L."/>
            <person name="Dai X."/>
            <person name="Dawson M.W."/>
            <person name="Muller H.G."/>
            <person name="Kugler K."/>
            <person name="Rivarola-Duarte L."/>
            <person name="Spannagl M."/>
            <person name="Mayer K.F.X."/>
            <person name="Lu F.H."/>
            <person name="Bevan M.W."/>
            <person name="Leroy P."/>
            <person name="Li P."/>
            <person name="You F.M."/>
            <person name="Sun Q."/>
            <person name="Liu Z."/>
            <person name="Lyons E."/>
            <person name="Wicker T."/>
            <person name="Salzberg S.L."/>
            <person name="Devos K.M."/>
            <person name="Dvorak J."/>
        </authorList>
    </citation>
    <scope>NUCLEOTIDE SEQUENCE [LARGE SCALE GENOMIC DNA]</scope>
    <source>
        <strain evidence="2">cv. AL8/78</strain>
    </source>
</reference>
<feature type="chain" id="PRO_5019188260" evidence="1">
    <location>
        <begin position="34"/>
        <end position="61"/>
    </location>
</feature>
<keyword evidence="3" id="KW-1185">Reference proteome</keyword>
<keyword evidence="1" id="KW-0732">Signal</keyword>
<reference evidence="3" key="2">
    <citation type="journal article" date="2017" name="Nat. Plants">
        <title>The Aegilops tauschii genome reveals multiple impacts of transposons.</title>
        <authorList>
            <person name="Zhao G."/>
            <person name="Zou C."/>
            <person name="Li K."/>
            <person name="Wang K."/>
            <person name="Li T."/>
            <person name="Gao L."/>
            <person name="Zhang X."/>
            <person name="Wang H."/>
            <person name="Yang Z."/>
            <person name="Liu X."/>
            <person name="Jiang W."/>
            <person name="Mao L."/>
            <person name="Kong X."/>
            <person name="Jiao Y."/>
            <person name="Jia J."/>
        </authorList>
    </citation>
    <scope>NUCLEOTIDE SEQUENCE [LARGE SCALE GENOMIC DNA]</scope>
    <source>
        <strain evidence="3">cv. AL8/78</strain>
    </source>
</reference>
<evidence type="ECO:0000313" key="2">
    <source>
        <dbReference type="EnsemblPlants" id="AET2Gv20071000.1"/>
    </source>
</evidence>